<dbReference type="InterPro" id="IPR050109">
    <property type="entry name" value="HTH-type_TetR-like_transc_reg"/>
</dbReference>
<protein>
    <submittedName>
        <fullName evidence="5">TetR/AcrR family transcriptional regulator</fullName>
    </submittedName>
</protein>
<keyword evidence="1" id="KW-0805">Transcription regulation</keyword>
<name>A0ABW7KD08_9NOCA</name>
<dbReference type="EMBL" id="JBIMSO010000046">
    <property type="protein sequence ID" value="MFH5208769.1"/>
    <property type="molecule type" value="Genomic_DNA"/>
</dbReference>
<dbReference type="PANTHER" id="PTHR30055">
    <property type="entry name" value="HTH-TYPE TRANSCRIPTIONAL REGULATOR RUTR"/>
    <property type="match status" value="1"/>
</dbReference>
<accession>A0ABW7KD08</accession>
<dbReference type="Proteomes" id="UP001609175">
    <property type="component" value="Unassembled WGS sequence"/>
</dbReference>
<evidence type="ECO:0000256" key="2">
    <source>
        <dbReference type="ARBA" id="ARBA00023125"/>
    </source>
</evidence>
<dbReference type="Gene3D" id="1.10.357.10">
    <property type="entry name" value="Tetracycline Repressor, domain 2"/>
    <property type="match status" value="2"/>
</dbReference>
<dbReference type="SUPFAM" id="SSF48498">
    <property type="entry name" value="Tetracyclin repressor-like, C-terminal domain"/>
    <property type="match status" value="2"/>
</dbReference>
<gene>
    <name evidence="6" type="ORF">ACHIPV_23895</name>
    <name evidence="4" type="ORF">ACHIPZ_11250</name>
    <name evidence="5" type="ORF">ACHIRB_24990</name>
</gene>
<keyword evidence="3" id="KW-0804">Transcription</keyword>
<dbReference type="InterPro" id="IPR036271">
    <property type="entry name" value="Tet_transcr_reg_TetR-rel_C_sf"/>
</dbReference>
<evidence type="ECO:0000313" key="9">
    <source>
        <dbReference type="Proteomes" id="UP001609219"/>
    </source>
</evidence>
<keyword evidence="9" id="KW-1185">Reference proteome</keyword>
<dbReference type="EMBL" id="JBIMSP010000054">
    <property type="protein sequence ID" value="MFH5244895.1"/>
    <property type="molecule type" value="Genomic_DNA"/>
</dbReference>
<evidence type="ECO:0000313" key="7">
    <source>
        <dbReference type="Proteomes" id="UP001609175"/>
    </source>
</evidence>
<dbReference type="Proteomes" id="UP001609176">
    <property type="component" value="Unassembled WGS sequence"/>
</dbReference>
<keyword evidence="2" id="KW-0238">DNA-binding</keyword>
<dbReference type="EMBL" id="JBIMSN010000122">
    <property type="protein sequence ID" value="MFH5231800.1"/>
    <property type="molecule type" value="Genomic_DNA"/>
</dbReference>
<evidence type="ECO:0000313" key="5">
    <source>
        <dbReference type="EMBL" id="MFH5231800.1"/>
    </source>
</evidence>
<reference evidence="7 8" key="1">
    <citation type="submission" date="2024-10" db="EMBL/GenBank/DDBJ databases">
        <authorList>
            <person name="Riesco R."/>
        </authorList>
    </citation>
    <scope>NUCLEOTIDE SEQUENCE [LARGE SCALE GENOMIC DNA]</scope>
    <source>
        <strain evidence="6 8">NCIMB 15448</strain>
        <strain evidence="4 7">NCIMB 15449</strain>
        <strain evidence="5 9">NCIMB 15450</strain>
    </source>
</reference>
<sequence>MSEQDAATQLVETAIAMIVEDSSMLLDRGLRGEDVFQRAQISQTTFYRKFNKASFIDAVMDELVPQRPDVPTDLHATVLAALTANHGDPLATLRQVSTSQFDAVRGGAKSTRRLLAIALGMSRPRTATRIRSLYQARDEASIEGYQALFESWGTTLRAPFTVRHLAVAITAIYDGFATRWRVEPDAFPDKLVGEVVLAFFASALDTEQRHQHVDDVAAPLANAVMESFQLSRSTDLPDDPRRAVVEAARHEISRRGYFMTNLELIATTSRVPLPTVKRLFPTKPHIIVGALKPSFDRLGESVQDDVTLGRPAGEVVERHLIRCARLVAEQPEFVDALIAVVAHDTYGEVESTIEIKKELNFPSLIAPVIADGQQAGIFSTALPAGEVAAAMTNTLFLRCFTRRQLSAEENGRFVCEMVLGGLRARD</sequence>
<evidence type="ECO:0000313" key="4">
    <source>
        <dbReference type="EMBL" id="MFH5208769.1"/>
    </source>
</evidence>
<organism evidence="5 9">
    <name type="scientific">Antrihabitans spumae</name>
    <dbReference type="NCBI Taxonomy" id="3373370"/>
    <lineage>
        <taxon>Bacteria</taxon>
        <taxon>Bacillati</taxon>
        <taxon>Actinomycetota</taxon>
        <taxon>Actinomycetes</taxon>
        <taxon>Mycobacteriales</taxon>
        <taxon>Nocardiaceae</taxon>
        <taxon>Antrihabitans</taxon>
    </lineage>
</organism>
<dbReference type="PANTHER" id="PTHR30055:SF234">
    <property type="entry name" value="HTH-TYPE TRANSCRIPTIONAL REGULATOR BETI"/>
    <property type="match status" value="1"/>
</dbReference>
<dbReference type="Proteomes" id="UP001609219">
    <property type="component" value="Unassembled WGS sequence"/>
</dbReference>
<evidence type="ECO:0000256" key="3">
    <source>
        <dbReference type="ARBA" id="ARBA00023163"/>
    </source>
</evidence>
<evidence type="ECO:0000313" key="8">
    <source>
        <dbReference type="Proteomes" id="UP001609176"/>
    </source>
</evidence>
<proteinExistence type="predicted"/>
<dbReference type="InterPro" id="IPR009057">
    <property type="entry name" value="Homeodomain-like_sf"/>
</dbReference>
<evidence type="ECO:0000256" key="1">
    <source>
        <dbReference type="ARBA" id="ARBA00023015"/>
    </source>
</evidence>
<dbReference type="RefSeq" id="WP_395114300.1">
    <property type="nucleotide sequence ID" value="NZ_JBIMSN010000122.1"/>
</dbReference>
<comment type="caution">
    <text evidence="5">The sequence shown here is derived from an EMBL/GenBank/DDBJ whole genome shotgun (WGS) entry which is preliminary data.</text>
</comment>
<dbReference type="SUPFAM" id="SSF46689">
    <property type="entry name" value="Homeodomain-like"/>
    <property type="match status" value="1"/>
</dbReference>
<evidence type="ECO:0000313" key="6">
    <source>
        <dbReference type="EMBL" id="MFH5244895.1"/>
    </source>
</evidence>